<dbReference type="HAMAP" id="MF_00117">
    <property type="entry name" value="HslO"/>
    <property type="match status" value="1"/>
</dbReference>
<dbReference type="NCBIfam" id="NF001033">
    <property type="entry name" value="PRK00114.1"/>
    <property type="match status" value="1"/>
</dbReference>
<keyword evidence="8" id="KW-1185">Reference proteome</keyword>
<evidence type="ECO:0000313" key="8">
    <source>
        <dbReference type="Proteomes" id="UP000051697"/>
    </source>
</evidence>
<gene>
    <name evidence="6" type="primary">hslO</name>
    <name evidence="7" type="ORF">FC70_GL000024</name>
</gene>
<dbReference type="Pfam" id="PF01430">
    <property type="entry name" value="HSP33"/>
    <property type="match status" value="1"/>
</dbReference>
<evidence type="ECO:0000256" key="1">
    <source>
        <dbReference type="ARBA" id="ARBA00022490"/>
    </source>
</evidence>
<dbReference type="GO" id="GO:0042026">
    <property type="term" value="P:protein refolding"/>
    <property type="evidence" value="ECO:0007669"/>
    <property type="project" value="TreeGrafter"/>
</dbReference>
<dbReference type="GO" id="GO:0051082">
    <property type="term" value="F:unfolded protein binding"/>
    <property type="evidence" value="ECO:0007669"/>
    <property type="project" value="UniProtKB-UniRule"/>
</dbReference>
<evidence type="ECO:0000256" key="2">
    <source>
        <dbReference type="ARBA" id="ARBA00022833"/>
    </source>
</evidence>
<dbReference type="EMBL" id="AZFE01000001">
    <property type="protein sequence ID" value="KRL58136.1"/>
    <property type="molecule type" value="Genomic_DNA"/>
</dbReference>
<evidence type="ECO:0000256" key="4">
    <source>
        <dbReference type="ARBA" id="ARBA00023186"/>
    </source>
</evidence>
<dbReference type="Gene3D" id="3.55.30.10">
    <property type="entry name" value="Hsp33 domain"/>
    <property type="match status" value="1"/>
</dbReference>
<dbReference type="PATRIC" id="fig|1423778.4.peg.33"/>
<feature type="disulfide bond" description="Redox-active" evidence="6">
    <location>
        <begin position="240"/>
        <end position="242"/>
    </location>
</feature>
<dbReference type="InterPro" id="IPR000397">
    <property type="entry name" value="Heat_shock_Hsp33"/>
</dbReference>
<dbReference type="InterPro" id="IPR016153">
    <property type="entry name" value="Heat_shock_Hsp33_N"/>
</dbReference>
<feature type="disulfide bond" description="Redox-active" evidence="6">
    <location>
        <begin position="273"/>
        <end position="276"/>
    </location>
</feature>
<keyword evidence="1 6" id="KW-0963">Cytoplasm</keyword>
<dbReference type="SUPFAM" id="SSF118352">
    <property type="entry name" value="HSP33 redox switch-like"/>
    <property type="match status" value="1"/>
</dbReference>
<sequence>MAHEDYMIKSIIDDGMFRAYVVDATGIVQEAQRRHDTWSASSAALGRSLVGTLLLASSVLKGNEKMTVRIQGDGPVGGIVIDGNANGTVKGYLQDPHVHLPLNEKGKIDVAGAVGTNGMLAVTKDLTVGEPFTGQVQLVSGELGEDFTYYLAQSEQIPSSVGLSVFVNADNSIEVAGGFLIQVLPGATDQAITDLENRLANLPLISQLLQEKKTPEDILYDLFEKASVKIVDKMPVSFKCDCSKEKFSEMLATIDRDDMEQMINEDHQAEIVCHFCGNKYQYDETDLKKILSEMK</sequence>
<keyword evidence="2 6" id="KW-0862">Zinc</keyword>
<keyword evidence="3 6" id="KW-1015">Disulfide bond</keyword>
<dbReference type="AlphaFoldDB" id="A0A0R1RXZ1"/>
<comment type="function">
    <text evidence="6">Redox regulated molecular chaperone. Protects both thermally unfolding and oxidatively damaged proteins from irreversible aggregation. Plays an important role in the bacterial defense system toward oxidative stress.</text>
</comment>
<dbReference type="PIRSF" id="PIRSF005261">
    <property type="entry name" value="Heat_shock_Hsp33"/>
    <property type="match status" value="1"/>
</dbReference>
<organism evidence="7 8">
    <name type="scientific">Paucilactobacillus oligofermentans DSM 15707 = LMG 22743</name>
    <dbReference type="NCBI Taxonomy" id="1423778"/>
    <lineage>
        <taxon>Bacteria</taxon>
        <taxon>Bacillati</taxon>
        <taxon>Bacillota</taxon>
        <taxon>Bacilli</taxon>
        <taxon>Lactobacillales</taxon>
        <taxon>Lactobacillaceae</taxon>
        <taxon>Paucilactobacillus</taxon>
    </lineage>
</organism>
<dbReference type="Proteomes" id="UP000051697">
    <property type="component" value="Unassembled WGS sequence"/>
</dbReference>
<dbReference type="InterPro" id="IPR016154">
    <property type="entry name" value="Heat_shock_Hsp33_C"/>
</dbReference>
<comment type="subcellular location">
    <subcellularLocation>
        <location evidence="6">Cytoplasm</location>
    </subcellularLocation>
</comment>
<accession>A0A0R1RXZ1</accession>
<dbReference type="Gene3D" id="3.90.1280.10">
    <property type="entry name" value="HSP33 redox switch-like"/>
    <property type="match status" value="1"/>
</dbReference>
<comment type="caution">
    <text evidence="7">The sequence shown here is derived from an EMBL/GenBank/DDBJ whole genome shotgun (WGS) entry which is preliminary data.</text>
</comment>
<dbReference type="PANTHER" id="PTHR30111:SF1">
    <property type="entry name" value="33 KDA CHAPERONIN"/>
    <property type="match status" value="1"/>
</dbReference>
<dbReference type="SUPFAM" id="SSF64397">
    <property type="entry name" value="Hsp33 domain"/>
    <property type="match status" value="1"/>
</dbReference>
<dbReference type="GO" id="GO:0005737">
    <property type="term" value="C:cytoplasm"/>
    <property type="evidence" value="ECO:0007669"/>
    <property type="project" value="UniProtKB-SubCell"/>
</dbReference>
<comment type="similarity">
    <text evidence="6">Belongs to the HSP33 family.</text>
</comment>
<dbReference type="OrthoDB" id="9776534at2"/>
<keyword evidence="4 6" id="KW-0143">Chaperone</keyword>
<evidence type="ECO:0000256" key="5">
    <source>
        <dbReference type="ARBA" id="ARBA00023284"/>
    </source>
</evidence>
<evidence type="ECO:0000256" key="6">
    <source>
        <dbReference type="HAMAP-Rule" id="MF_00117"/>
    </source>
</evidence>
<dbReference type="CDD" id="cd00498">
    <property type="entry name" value="Hsp33"/>
    <property type="match status" value="1"/>
</dbReference>
<name>A0A0R1RXZ1_9LACO</name>
<evidence type="ECO:0000256" key="3">
    <source>
        <dbReference type="ARBA" id="ARBA00023157"/>
    </source>
</evidence>
<reference evidence="7 8" key="1">
    <citation type="journal article" date="2015" name="Genome Announc.">
        <title>Expanding the biotechnology potential of lactobacilli through comparative genomics of 213 strains and associated genera.</title>
        <authorList>
            <person name="Sun Z."/>
            <person name="Harris H.M."/>
            <person name="McCann A."/>
            <person name="Guo C."/>
            <person name="Argimon S."/>
            <person name="Zhang W."/>
            <person name="Yang X."/>
            <person name="Jeffery I.B."/>
            <person name="Cooney J.C."/>
            <person name="Kagawa T.F."/>
            <person name="Liu W."/>
            <person name="Song Y."/>
            <person name="Salvetti E."/>
            <person name="Wrobel A."/>
            <person name="Rasinkangas P."/>
            <person name="Parkhill J."/>
            <person name="Rea M.C."/>
            <person name="O'Sullivan O."/>
            <person name="Ritari J."/>
            <person name="Douillard F.P."/>
            <person name="Paul Ross R."/>
            <person name="Yang R."/>
            <person name="Briner A.E."/>
            <person name="Felis G.E."/>
            <person name="de Vos W.M."/>
            <person name="Barrangou R."/>
            <person name="Klaenhammer T.R."/>
            <person name="Caufield P.W."/>
            <person name="Cui Y."/>
            <person name="Zhang H."/>
            <person name="O'Toole P.W."/>
        </authorList>
    </citation>
    <scope>NUCLEOTIDE SEQUENCE [LARGE SCALE GENOMIC DNA]</scope>
    <source>
        <strain evidence="7 8">DSM 15707</strain>
    </source>
</reference>
<keyword evidence="5 6" id="KW-0676">Redox-active center</keyword>
<protein>
    <recommendedName>
        <fullName evidence="6">33 kDa chaperonin</fullName>
    </recommendedName>
    <alternativeName>
        <fullName evidence="6">Heat shock protein 33 homolog</fullName>
        <shortName evidence="6">HSP33</shortName>
    </alternativeName>
</protein>
<dbReference type="RefSeq" id="WP_057888991.1">
    <property type="nucleotide sequence ID" value="NZ_AZFE01000001.1"/>
</dbReference>
<dbReference type="KEGG" id="lol:LACOL_1507"/>
<comment type="PTM">
    <text evidence="6">Under oxidizing conditions two disulfide bonds are formed involving the reactive cysteines. Under reducing conditions zinc is bound to the reactive cysteines and the protein is inactive.</text>
</comment>
<proteinExistence type="inferred from homology"/>
<dbReference type="STRING" id="1423778.FC70_GL000024"/>
<dbReference type="PANTHER" id="PTHR30111">
    <property type="entry name" value="33 KDA CHAPERONIN"/>
    <property type="match status" value="1"/>
</dbReference>
<dbReference type="GO" id="GO:0044183">
    <property type="term" value="F:protein folding chaperone"/>
    <property type="evidence" value="ECO:0007669"/>
    <property type="project" value="TreeGrafter"/>
</dbReference>
<evidence type="ECO:0000313" key="7">
    <source>
        <dbReference type="EMBL" id="KRL58136.1"/>
    </source>
</evidence>